<sequence>MSINTTNTAALIEPQIAPMLMDPLEAESVVLAANPTVFNSSEPLRIKKLVSGFTPAWVGEGELIPDAGEADFDELQLMPTERKSIKSIITITNEMIRQAKTGVQELLQQRLVRDIASALDTALLTGDGSDNTITGIINQPEITKATMDLEDTDSLLDALALAASKEVTPNRLILNGGDFFTLRKLKDGNGRYIMQSDLTGSAAYRLFDVPVTVTNKLPAGKAILANTKEIAVVRDQNPTMTILTERYAEYDKVGIRVTTRFDLGLLRPEGVILLETE</sequence>
<comment type="subcellular location">
    <subcellularLocation>
        <location evidence="1">Virion</location>
    </subcellularLocation>
</comment>
<organism evidence="3 4">
    <name type="scientific">Corynebacterium gerontici</name>
    <dbReference type="NCBI Taxonomy" id="2079234"/>
    <lineage>
        <taxon>Bacteria</taxon>
        <taxon>Bacillati</taxon>
        <taxon>Actinomycetota</taxon>
        <taxon>Actinomycetes</taxon>
        <taxon>Mycobacteriales</taxon>
        <taxon>Corynebacteriaceae</taxon>
        <taxon>Corynebacterium</taxon>
    </lineage>
</organism>
<dbReference type="KEGG" id="cgk:CGERO_03830"/>
<name>A0A3G6IZY8_9CORY</name>
<dbReference type="AlphaFoldDB" id="A0A3G6IZY8"/>
<dbReference type="Proteomes" id="UP000271587">
    <property type="component" value="Chromosome"/>
</dbReference>
<evidence type="ECO:0000259" key="2">
    <source>
        <dbReference type="Pfam" id="PF05065"/>
    </source>
</evidence>
<feature type="domain" description="Phage capsid-like C-terminal" evidence="2">
    <location>
        <begin position="10"/>
        <end position="275"/>
    </location>
</feature>
<dbReference type="Gene3D" id="3.30.2320.10">
    <property type="entry name" value="hypothetical protein PF0899 domain"/>
    <property type="match status" value="1"/>
</dbReference>
<dbReference type="RefSeq" id="WP_206423917.1">
    <property type="nucleotide sequence ID" value="NZ_CP033897.1"/>
</dbReference>
<dbReference type="SUPFAM" id="SSF56563">
    <property type="entry name" value="Major capsid protein gp5"/>
    <property type="match status" value="1"/>
</dbReference>
<dbReference type="InterPro" id="IPR024455">
    <property type="entry name" value="Phage_capsid"/>
</dbReference>
<reference evidence="3 4" key="1">
    <citation type="submission" date="2018-11" db="EMBL/GenBank/DDBJ databases">
        <authorList>
            <person name="Kleinhagauer T."/>
            <person name="Glaeser S.P."/>
            <person name="Spergser J."/>
            <person name="Ruckert C."/>
            <person name="Kaempfer P."/>
            <person name="Busse H.-J."/>
        </authorList>
    </citation>
    <scope>NUCLEOTIDE SEQUENCE [LARGE SCALE GENOMIC DNA]</scope>
    <source>
        <strain evidence="3 4">W8</strain>
    </source>
</reference>
<dbReference type="Gene3D" id="3.30.2400.10">
    <property type="entry name" value="Major capsid protein gp5"/>
    <property type="match status" value="1"/>
</dbReference>
<dbReference type="Pfam" id="PF05065">
    <property type="entry name" value="Phage_capsid"/>
    <property type="match status" value="1"/>
</dbReference>
<protein>
    <submittedName>
        <fullName evidence="3">Phage capsid family protein</fullName>
    </submittedName>
</protein>
<evidence type="ECO:0000313" key="4">
    <source>
        <dbReference type="Proteomes" id="UP000271587"/>
    </source>
</evidence>
<dbReference type="EMBL" id="CP033897">
    <property type="protein sequence ID" value="AZA11083.1"/>
    <property type="molecule type" value="Genomic_DNA"/>
</dbReference>
<keyword evidence="4" id="KW-1185">Reference proteome</keyword>
<proteinExistence type="predicted"/>
<evidence type="ECO:0000256" key="1">
    <source>
        <dbReference type="ARBA" id="ARBA00004328"/>
    </source>
</evidence>
<dbReference type="InterPro" id="IPR054612">
    <property type="entry name" value="Phage_capsid-like_C"/>
</dbReference>
<gene>
    <name evidence="3" type="ORF">CGERO_03830</name>
</gene>
<accession>A0A3G6IZY8</accession>
<evidence type="ECO:0000313" key="3">
    <source>
        <dbReference type="EMBL" id="AZA11083.1"/>
    </source>
</evidence>
<dbReference type="NCBIfam" id="TIGR01554">
    <property type="entry name" value="major_cap_HK97"/>
    <property type="match status" value="1"/>
</dbReference>